<dbReference type="AlphaFoldDB" id="A0AAN5AN76"/>
<sequence length="638" mass="72265">MTSNLPTTHRGISWLLLALFALPILTACQKDELSPAEQQLQTDLEILYTILESYGVSSPEKESRVTVNEQRITAVDFSALELTAMDKRLYEVNISKTIDLRNNQLDMEIIQEVKAKFPGREVLVSGNPPYEKDLELETLEKLGISGDSDRVTKNADGYVTGLDLSDMGLVDLDSAIYGLFQLKEVNLSLNDLQFHHWYGLDQAFGSIEINMEGNRYFEVSEKEMARMQAYLDHSEVDAEAKNVLTFYTASNQYADDALENGSSMGYIATVDLSPYNISDLAVPSDGFQLLIAEVESVDLSNSSFGLDSYMDPKRVGALSYQVQSLLADNSTYPDPSFEELNEFPVKCLVNNNSLFENESLNYLNKQQELETFFELQDWIVPGRWDVVTSQYGAIITLIYPSYSARTAFDNMSADDLYEIFFNLEYLKNIQSFHIGTSPHKDDLDMWTFSNSYNLSSKKSFSFFTNEYIYFPDSFNQLNTSCQFGLFPGEFNNSSSTFFRDFYKGVNAWKVEIDTDALSSISTPIFHFDLGTIFINASTLNVGFQGTSFKLDANRLIDEGGNNEIEINFDYGHSRTNEEIGTEYLIFSIEESNKLVNVNIELSEFPDLKFLYIKTTGEVKLDSELLNRISEYTIISSES</sequence>
<evidence type="ECO:0000313" key="1">
    <source>
        <dbReference type="EMBL" id="GJM63086.1"/>
    </source>
</evidence>
<protein>
    <submittedName>
        <fullName evidence="1">Uncharacterized protein</fullName>
    </submittedName>
</protein>
<reference evidence="1 2" key="1">
    <citation type="submission" date="2021-12" db="EMBL/GenBank/DDBJ databases">
        <title>Genome sequencing of bacteria with rrn-lacking chromosome and rrn-plasmid.</title>
        <authorList>
            <person name="Anda M."/>
            <person name="Iwasaki W."/>
        </authorList>
    </citation>
    <scope>NUCLEOTIDE SEQUENCE [LARGE SCALE GENOMIC DNA]</scope>
    <source>
        <strain evidence="1 2">NBRC 15940</strain>
    </source>
</reference>
<keyword evidence="2" id="KW-1185">Reference proteome</keyword>
<dbReference type="EMBL" id="BQKE01000002">
    <property type="protein sequence ID" value="GJM63086.1"/>
    <property type="molecule type" value="Genomic_DNA"/>
</dbReference>
<dbReference type="RefSeq" id="WP_338238295.1">
    <property type="nucleotide sequence ID" value="NZ_BQKE01000002.1"/>
</dbReference>
<evidence type="ECO:0000313" key="2">
    <source>
        <dbReference type="Proteomes" id="UP001310022"/>
    </source>
</evidence>
<organism evidence="1 2">
    <name type="scientific">Persicobacter diffluens</name>
    <dbReference type="NCBI Taxonomy" id="981"/>
    <lineage>
        <taxon>Bacteria</taxon>
        <taxon>Pseudomonadati</taxon>
        <taxon>Bacteroidota</taxon>
        <taxon>Cytophagia</taxon>
        <taxon>Cytophagales</taxon>
        <taxon>Persicobacteraceae</taxon>
        <taxon>Persicobacter</taxon>
    </lineage>
</organism>
<accession>A0AAN5AN76</accession>
<comment type="caution">
    <text evidence="1">The sequence shown here is derived from an EMBL/GenBank/DDBJ whole genome shotgun (WGS) entry which is preliminary data.</text>
</comment>
<gene>
    <name evidence="1" type="ORF">PEDI_36380</name>
</gene>
<name>A0AAN5AN76_9BACT</name>
<dbReference type="Proteomes" id="UP001310022">
    <property type="component" value="Unassembled WGS sequence"/>
</dbReference>
<proteinExistence type="predicted"/>